<dbReference type="Gene3D" id="1.20.58.390">
    <property type="entry name" value="Neurotransmitter-gated ion-channel transmembrane domain"/>
    <property type="match status" value="1"/>
</dbReference>
<evidence type="ECO:0000313" key="4">
    <source>
        <dbReference type="Proteomes" id="UP000746747"/>
    </source>
</evidence>
<dbReference type="InterPro" id="IPR036719">
    <property type="entry name" value="Neuro-gated_channel_TM_sf"/>
</dbReference>
<organism evidence="3 4">
    <name type="scientific">Cercopithifilaria johnstoni</name>
    <dbReference type="NCBI Taxonomy" id="2874296"/>
    <lineage>
        <taxon>Eukaryota</taxon>
        <taxon>Metazoa</taxon>
        <taxon>Ecdysozoa</taxon>
        <taxon>Nematoda</taxon>
        <taxon>Chromadorea</taxon>
        <taxon>Rhabditida</taxon>
        <taxon>Spirurina</taxon>
        <taxon>Spiruromorpha</taxon>
        <taxon>Filarioidea</taxon>
        <taxon>Onchocercidae</taxon>
        <taxon>Cercopithifilaria</taxon>
    </lineage>
</organism>
<feature type="chain" id="PRO_5035186999" evidence="2">
    <location>
        <begin position="20"/>
        <end position="167"/>
    </location>
</feature>
<sequence length="167" mass="18978">MTFVFCSLLELAWVGYLSREELDALKPVIAKISPTVQQDDDSIKLVYHHRYETNSLLPRRRPVNEEENALISFARGNDYGYIPPGYGLNDHLKATVASIAGPCSCLQQEPIPNTKSYSPIPTSSCDPTTLIKQREQATQYIDKLSAILFPTLFSVFNIAYWYHYLKD</sequence>
<accession>A0A8J2LYY9</accession>
<feature type="signal peptide" evidence="2">
    <location>
        <begin position="1"/>
        <end position="19"/>
    </location>
</feature>
<keyword evidence="4" id="KW-1185">Reference proteome</keyword>
<evidence type="ECO:0000256" key="1">
    <source>
        <dbReference type="SAM" id="Phobius"/>
    </source>
</evidence>
<reference evidence="3" key="1">
    <citation type="submission" date="2021-09" db="EMBL/GenBank/DDBJ databases">
        <authorList>
            <consortium name="Pathogen Informatics"/>
        </authorList>
    </citation>
    <scope>NUCLEOTIDE SEQUENCE</scope>
</reference>
<dbReference type="EMBL" id="CAKAEH010000155">
    <property type="protein sequence ID" value="CAG9530072.1"/>
    <property type="molecule type" value="Genomic_DNA"/>
</dbReference>
<keyword evidence="1" id="KW-0472">Membrane</keyword>
<proteinExistence type="predicted"/>
<dbReference type="Proteomes" id="UP000746747">
    <property type="component" value="Unassembled WGS sequence"/>
</dbReference>
<keyword evidence="2" id="KW-0732">Signal</keyword>
<evidence type="ECO:0000256" key="2">
    <source>
        <dbReference type="SAM" id="SignalP"/>
    </source>
</evidence>
<dbReference type="GO" id="GO:0016020">
    <property type="term" value="C:membrane"/>
    <property type="evidence" value="ECO:0007669"/>
    <property type="project" value="InterPro"/>
</dbReference>
<name>A0A8J2LYY9_9BILA</name>
<gene>
    <name evidence="3" type="ORF">CJOHNSTONI_LOCUS599</name>
</gene>
<dbReference type="OrthoDB" id="407674at2759"/>
<dbReference type="InterPro" id="IPR038050">
    <property type="entry name" value="Neuro_actylchol_rec"/>
</dbReference>
<keyword evidence="1" id="KW-0812">Transmembrane</keyword>
<keyword evidence="1" id="KW-1133">Transmembrane helix</keyword>
<comment type="caution">
    <text evidence="3">The sequence shown here is derived from an EMBL/GenBank/DDBJ whole genome shotgun (WGS) entry which is preliminary data.</text>
</comment>
<protein>
    <submittedName>
        <fullName evidence="3">Uncharacterized protein</fullName>
    </submittedName>
</protein>
<dbReference type="GO" id="GO:0006811">
    <property type="term" value="P:monoatomic ion transport"/>
    <property type="evidence" value="ECO:0007669"/>
    <property type="project" value="InterPro"/>
</dbReference>
<dbReference type="AlphaFoldDB" id="A0A8J2LYY9"/>
<feature type="transmembrane region" description="Helical" evidence="1">
    <location>
        <begin position="144"/>
        <end position="162"/>
    </location>
</feature>
<evidence type="ECO:0000313" key="3">
    <source>
        <dbReference type="EMBL" id="CAG9530072.1"/>
    </source>
</evidence>
<dbReference type="SUPFAM" id="SSF90112">
    <property type="entry name" value="Neurotransmitter-gated ion-channel transmembrane pore"/>
    <property type="match status" value="1"/>
</dbReference>